<comment type="caution">
    <text evidence="1">The sequence shown here is derived from an EMBL/GenBank/DDBJ whole genome shotgun (WGS) entry which is preliminary data.</text>
</comment>
<gene>
    <name evidence="1" type="ORF">O6H91_04G099500</name>
</gene>
<keyword evidence="2" id="KW-1185">Reference proteome</keyword>
<evidence type="ECO:0000313" key="1">
    <source>
        <dbReference type="EMBL" id="KAJ7559748.1"/>
    </source>
</evidence>
<dbReference type="EMBL" id="CM055095">
    <property type="protein sequence ID" value="KAJ7559748.1"/>
    <property type="molecule type" value="Genomic_DNA"/>
</dbReference>
<organism evidence="1 2">
    <name type="scientific">Diphasiastrum complanatum</name>
    <name type="common">Issler's clubmoss</name>
    <name type="synonym">Lycopodium complanatum</name>
    <dbReference type="NCBI Taxonomy" id="34168"/>
    <lineage>
        <taxon>Eukaryota</taxon>
        <taxon>Viridiplantae</taxon>
        <taxon>Streptophyta</taxon>
        <taxon>Embryophyta</taxon>
        <taxon>Tracheophyta</taxon>
        <taxon>Lycopodiopsida</taxon>
        <taxon>Lycopodiales</taxon>
        <taxon>Lycopodiaceae</taxon>
        <taxon>Lycopodioideae</taxon>
        <taxon>Diphasiastrum</taxon>
    </lineage>
</organism>
<protein>
    <submittedName>
        <fullName evidence="1">Uncharacterized protein</fullName>
    </submittedName>
</protein>
<sequence length="712" mass="77522">MPGPDIVQGQTLAFQIPHLFRKSMANAHSVEKADNMTPVQLESDKKITKTKKIKADKKSADVSDEAHSSDGVSNGVVQILKSEKKRKRDTSSSDVSASKVGRASSEANDVSSRKKEANVVPDPCSVANFRISELIKVKLKEKGIEALFPIQAQTFDMVFGGDDLVARARTGQGKTLAFVLPILEVLTSSESKQGQRRPYGRAPSVIVLAPTRELAKQVHADFEFYGNAVGLSSLCVYGGAPYGPQEGGLRRGVDIVVGTPGRIKDHLERGNLNLKTLKFRVLDEADEMLNMGFMEHVELILGSVEDSSLVQTLLFSATMPPWVQEIASKFFKASKKTVDLVGDDKMKASASVKHLLLPCAYSARSHIISDIIRCYSSGGRSIVFTETKKSASELAGALTHESARALHGDIPQGQREVTLAGFRSGKFSVLVATDVAARGLDINDVQLIIQCEPPRDVETYIHRSGRTGRAGKKGVCVTLYDRKKEYMITLIQKRAGFTFERITAPQPSDIAQSSLSSAVECISEVSDSVVPLFRKAASELIENSDLPVIDVLAKALAKIAGYTDIKRRSLLTSHDDITTLILRAEKCMYSPTFVFNTLRKFVPEDKVAEVRRMTLTADRMGAVFDVPSALVEHFTADKIGEHSSARETEKVIVEIADSLPDLQAPAAEYDNQFRRNGFSGRGGGAVSRFGQRGSYGGRPQRGRGFGGARGGW</sequence>
<name>A0ACC2E013_DIPCM</name>
<evidence type="ECO:0000313" key="2">
    <source>
        <dbReference type="Proteomes" id="UP001162992"/>
    </source>
</evidence>
<proteinExistence type="predicted"/>
<reference evidence="2" key="1">
    <citation type="journal article" date="2024" name="Proc. Natl. Acad. Sci. U.S.A.">
        <title>Extraordinary preservation of gene collinearity over three hundred million years revealed in homosporous lycophytes.</title>
        <authorList>
            <person name="Li C."/>
            <person name="Wickell D."/>
            <person name="Kuo L.Y."/>
            <person name="Chen X."/>
            <person name="Nie B."/>
            <person name="Liao X."/>
            <person name="Peng D."/>
            <person name="Ji J."/>
            <person name="Jenkins J."/>
            <person name="Williams M."/>
            <person name="Shu S."/>
            <person name="Plott C."/>
            <person name="Barry K."/>
            <person name="Rajasekar S."/>
            <person name="Grimwood J."/>
            <person name="Han X."/>
            <person name="Sun S."/>
            <person name="Hou Z."/>
            <person name="He W."/>
            <person name="Dai G."/>
            <person name="Sun C."/>
            <person name="Schmutz J."/>
            <person name="Leebens-Mack J.H."/>
            <person name="Li F.W."/>
            <person name="Wang L."/>
        </authorList>
    </citation>
    <scope>NUCLEOTIDE SEQUENCE [LARGE SCALE GENOMIC DNA]</scope>
    <source>
        <strain evidence="2">cv. PW_Plant_1</strain>
    </source>
</reference>
<dbReference type="Proteomes" id="UP001162992">
    <property type="component" value="Chromosome 4"/>
</dbReference>
<accession>A0ACC2E013</accession>